<evidence type="ECO:0000313" key="3">
    <source>
        <dbReference type="Proteomes" id="UP000641932"/>
    </source>
</evidence>
<keyword evidence="3" id="KW-1185">Reference proteome</keyword>
<dbReference type="PANTHER" id="PTHR48104">
    <property type="entry name" value="METACASPASE-4"/>
    <property type="match status" value="1"/>
</dbReference>
<dbReference type="PANTHER" id="PTHR48104:SF30">
    <property type="entry name" value="METACASPASE-1"/>
    <property type="match status" value="1"/>
</dbReference>
<dbReference type="Pfam" id="PF00656">
    <property type="entry name" value="Peptidase_C14"/>
    <property type="match status" value="1"/>
</dbReference>
<dbReference type="InterPro" id="IPR029030">
    <property type="entry name" value="Caspase-like_dom_sf"/>
</dbReference>
<dbReference type="AlphaFoldDB" id="A0A917ZSD9"/>
<proteinExistence type="predicted"/>
<dbReference type="GO" id="GO:0006508">
    <property type="term" value="P:proteolysis"/>
    <property type="evidence" value="ECO:0007669"/>
    <property type="project" value="InterPro"/>
</dbReference>
<dbReference type="GO" id="GO:0004197">
    <property type="term" value="F:cysteine-type endopeptidase activity"/>
    <property type="evidence" value="ECO:0007669"/>
    <property type="project" value="InterPro"/>
</dbReference>
<dbReference type="SUPFAM" id="SSF52129">
    <property type="entry name" value="Caspase-like"/>
    <property type="match status" value="1"/>
</dbReference>
<dbReference type="RefSeq" id="WP_189132225.1">
    <property type="nucleotide sequence ID" value="NZ_BMMS01000012.1"/>
</dbReference>
<dbReference type="EMBL" id="BMMS01000012">
    <property type="protein sequence ID" value="GGO88874.1"/>
    <property type="molecule type" value="Genomic_DNA"/>
</dbReference>
<organism evidence="2 3">
    <name type="scientific">Wenjunlia tyrosinilytica</name>
    <dbReference type="NCBI Taxonomy" id="1544741"/>
    <lineage>
        <taxon>Bacteria</taxon>
        <taxon>Bacillati</taxon>
        <taxon>Actinomycetota</taxon>
        <taxon>Actinomycetes</taxon>
        <taxon>Kitasatosporales</taxon>
        <taxon>Streptomycetaceae</taxon>
        <taxon>Wenjunlia</taxon>
    </lineage>
</organism>
<feature type="domain" description="Peptidase C14 caspase" evidence="1">
    <location>
        <begin position="18"/>
        <end position="268"/>
    </location>
</feature>
<evidence type="ECO:0000259" key="1">
    <source>
        <dbReference type="Pfam" id="PF00656"/>
    </source>
</evidence>
<gene>
    <name evidence="2" type="ORF">GCM10012280_30700</name>
</gene>
<comment type="caution">
    <text evidence="2">The sequence shown here is derived from an EMBL/GenBank/DDBJ whole genome shotgun (WGS) entry which is preliminary data.</text>
</comment>
<name>A0A917ZSD9_9ACTN</name>
<dbReference type="Gene3D" id="3.40.50.1460">
    <property type="match status" value="1"/>
</dbReference>
<sequence length="285" mass="31256">MPTGLSIHIGLNAVDPARYEGWDGELIACEQDAQDMAQLAKNSGFTVTPPLLTADATAKRVTAALREAAGSLKKEDVLLLTYSGHGGQVEDLNGPEDEPDRLDETWVLHDRQFVDDELFALLGTFAAGVRILVFSDSCHSGSVVKEVPQLLSPAALERQFQTQDAAEVEKRIRVMPLKTQAKVNKRDKKLYDGIQAEQPAKDAADIAASILLISGCQDCQTSADGLRNGLFTSKLLETWNGGHFKGGYRAFHRQIMKKMPMNQIPNLLRVGHLDSAFLRQTPFTI</sequence>
<reference evidence="2" key="2">
    <citation type="submission" date="2020-09" db="EMBL/GenBank/DDBJ databases">
        <authorList>
            <person name="Sun Q."/>
            <person name="Zhou Y."/>
        </authorList>
    </citation>
    <scope>NUCLEOTIDE SEQUENCE</scope>
    <source>
        <strain evidence="2">CGMCC 4.7201</strain>
    </source>
</reference>
<accession>A0A917ZSD9</accession>
<reference evidence="2" key="1">
    <citation type="journal article" date="2014" name="Int. J. Syst. Evol. Microbiol.">
        <title>Complete genome sequence of Corynebacterium casei LMG S-19264T (=DSM 44701T), isolated from a smear-ripened cheese.</title>
        <authorList>
            <consortium name="US DOE Joint Genome Institute (JGI-PGF)"/>
            <person name="Walter F."/>
            <person name="Albersmeier A."/>
            <person name="Kalinowski J."/>
            <person name="Ruckert C."/>
        </authorList>
    </citation>
    <scope>NUCLEOTIDE SEQUENCE</scope>
    <source>
        <strain evidence="2">CGMCC 4.7201</strain>
    </source>
</reference>
<protein>
    <recommendedName>
        <fullName evidence="1">Peptidase C14 caspase domain-containing protein</fullName>
    </recommendedName>
</protein>
<dbReference type="Proteomes" id="UP000641932">
    <property type="component" value="Unassembled WGS sequence"/>
</dbReference>
<dbReference type="InterPro" id="IPR050452">
    <property type="entry name" value="Metacaspase"/>
</dbReference>
<evidence type="ECO:0000313" key="2">
    <source>
        <dbReference type="EMBL" id="GGO88874.1"/>
    </source>
</evidence>
<dbReference type="GO" id="GO:0005737">
    <property type="term" value="C:cytoplasm"/>
    <property type="evidence" value="ECO:0007669"/>
    <property type="project" value="TreeGrafter"/>
</dbReference>
<dbReference type="InterPro" id="IPR011600">
    <property type="entry name" value="Pept_C14_caspase"/>
</dbReference>